<protein>
    <submittedName>
        <fullName evidence="1">Uncharacterized protein</fullName>
    </submittedName>
</protein>
<dbReference type="EMBL" id="AP008955">
    <property type="protein sequence ID" value="BAH45750.1"/>
    <property type="molecule type" value="Genomic_DNA"/>
</dbReference>
<gene>
    <name evidence="1" type="ordered locus">BBR47_47730</name>
</gene>
<name>C0ZKS3_BREBN</name>
<accession>C0ZKS3</accession>
<reference evidence="1 2" key="1">
    <citation type="submission" date="2005-03" db="EMBL/GenBank/DDBJ databases">
        <title>Brevibacillus brevis strain 47, complete genome.</title>
        <authorList>
            <person name="Hosoyama A."/>
            <person name="Yamada R."/>
            <person name="Hongo Y."/>
            <person name="Terui Y."/>
            <person name="Ankai A."/>
            <person name="Masuyama W."/>
            <person name="Sekiguchi M."/>
            <person name="Takeda T."/>
            <person name="Asano K."/>
            <person name="Ohji S."/>
            <person name="Ichikawa N."/>
            <person name="Narita S."/>
            <person name="Aoki N."/>
            <person name="Miura H."/>
            <person name="Matsushita S."/>
            <person name="Sekigawa T."/>
            <person name="Yamagata H."/>
            <person name="Yoshikawa H."/>
            <person name="Udaka S."/>
            <person name="Tanikawa S."/>
            <person name="Fujita N."/>
        </authorList>
    </citation>
    <scope>NUCLEOTIDE SEQUENCE [LARGE SCALE GENOMIC DNA]</scope>
    <source>
        <strain evidence="2">47 / JCM 6285 / NBRC 100599</strain>
    </source>
</reference>
<sequence>MFIGEHDQPRTYQNSKADAQVIWSISFFLD</sequence>
<organism evidence="1 2">
    <name type="scientific">Brevibacillus brevis (strain 47 / JCM 6285 / NBRC 100599)</name>
    <dbReference type="NCBI Taxonomy" id="358681"/>
    <lineage>
        <taxon>Bacteria</taxon>
        <taxon>Bacillati</taxon>
        <taxon>Bacillota</taxon>
        <taxon>Bacilli</taxon>
        <taxon>Bacillales</taxon>
        <taxon>Paenibacillaceae</taxon>
        <taxon>Brevibacillus</taxon>
    </lineage>
</organism>
<dbReference type="HOGENOM" id="CLU_3402442_0_0_9"/>
<dbReference type="AlphaFoldDB" id="C0ZKS3"/>
<proteinExistence type="predicted"/>
<evidence type="ECO:0000313" key="2">
    <source>
        <dbReference type="Proteomes" id="UP000001877"/>
    </source>
</evidence>
<evidence type="ECO:0000313" key="1">
    <source>
        <dbReference type="EMBL" id="BAH45750.1"/>
    </source>
</evidence>
<dbReference type="KEGG" id="bbe:BBR47_47730"/>
<dbReference type="Proteomes" id="UP000001877">
    <property type="component" value="Chromosome"/>
</dbReference>
<keyword evidence="2" id="KW-1185">Reference proteome</keyword>